<comment type="caution">
    <text evidence="1">The sequence shown here is derived from an EMBL/GenBank/DDBJ whole genome shotgun (WGS) entry which is preliminary data.</text>
</comment>
<dbReference type="AlphaFoldDB" id="A0A9W7AA61"/>
<proteinExistence type="predicted"/>
<dbReference type="EMBL" id="BRXZ01001333">
    <property type="protein sequence ID" value="GMH68547.1"/>
    <property type="molecule type" value="Genomic_DNA"/>
</dbReference>
<organism evidence="1 2">
    <name type="scientific">Triparma retinervis</name>
    <dbReference type="NCBI Taxonomy" id="2557542"/>
    <lineage>
        <taxon>Eukaryota</taxon>
        <taxon>Sar</taxon>
        <taxon>Stramenopiles</taxon>
        <taxon>Ochrophyta</taxon>
        <taxon>Bolidophyceae</taxon>
        <taxon>Parmales</taxon>
        <taxon>Triparmaceae</taxon>
        <taxon>Triparma</taxon>
    </lineage>
</organism>
<reference evidence="1" key="1">
    <citation type="submission" date="2022-07" db="EMBL/GenBank/DDBJ databases">
        <title>Genome analysis of Parmales, a sister group of diatoms, reveals the evolutionary specialization of diatoms from phago-mixotrophs to photoautotrophs.</title>
        <authorList>
            <person name="Ban H."/>
            <person name="Sato S."/>
            <person name="Yoshikawa S."/>
            <person name="Kazumasa Y."/>
            <person name="Nakamura Y."/>
            <person name="Ichinomiya M."/>
            <person name="Saitoh K."/>
            <person name="Sato N."/>
            <person name="Blanc-Mathieu R."/>
            <person name="Endo H."/>
            <person name="Kuwata A."/>
            <person name="Ogata H."/>
        </authorList>
    </citation>
    <scope>NUCLEOTIDE SEQUENCE</scope>
</reference>
<dbReference type="Proteomes" id="UP001165082">
    <property type="component" value="Unassembled WGS sequence"/>
</dbReference>
<keyword evidence="2" id="KW-1185">Reference proteome</keyword>
<gene>
    <name evidence="1" type="ORF">TrRE_jg3826</name>
</gene>
<accession>A0A9W7AA61</accession>
<evidence type="ECO:0000313" key="2">
    <source>
        <dbReference type="Proteomes" id="UP001165082"/>
    </source>
</evidence>
<evidence type="ECO:0000313" key="1">
    <source>
        <dbReference type="EMBL" id="GMH68547.1"/>
    </source>
</evidence>
<dbReference type="OrthoDB" id="10464079at2759"/>
<sequence>MTLEEAFEAALVNKSMYEATKYKNLHTRVHVDYLHAIECEIFSSSRFRSAPNRNHTRKNTAKNTAKNAKNKMTYIKWRNNVERFLGECKRLKSLELPFWTKRVLEILEHLEGGGLATLRVEPTNRGPNNRINKEKQFDAEGSAMGKAMEASKDLKRLSWISDHNPVNLSLYETTLGRLVELNLSRFAGEIQLLKTGGGGVSRAKKLTWGGGENPDYPDCVSIYDFVDKFGMVNLEELNVSGTRFGDRCFKGTGGLVERLKGGTGTSTRDWNNTELRVKACLTTDCGTGRVSVRCGACHSVLVSGVKSFLLSPEFTPETGEVTVMHFDGEFGREGLMRNEDGAWVCGNGHGSEVKT</sequence>
<name>A0A9W7AA61_9STRA</name>
<protein>
    <submittedName>
        <fullName evidence="1">Uncharacterized protein</fullName>
    </submittedName>
</protein>